<name>A0A645B5N7_9ZZZZ</name>
<dbReference type="SUPFAM" id="SSF55545">
    <property type="entry name" value="beta-N-acetylhexosaminidase-like domain"/>
    <property type="match status" value="1"/>
</dbReference>
<dbReference type="PANTHER" id="PTHR47406:SF2">
    <property type="entry name" value="ALPHA GLUCURONIDASE N-TERMINAL DOMAIN-CONTAINING PROTEIN"/>
    <property type="match status" value="1"/>
</dbReference>
<dbReference type="Pfam" id="PF03648">
    <property type="entry name" value="Glyco_hydro_67N"/>
    <property type="match status" value="1"/>
</dbReference>
<sequence length="568" mass="64812">MTLTENGTSDYVIVRSANAVASEKRAAEELQSYILQISGVNLPIVSDNSDTTKKEIVVGKTNRPCDTLIDRTALGDDGFRIVVNDKTLLIAGGQERGTLYGVYSFLEEYLGCRWFTSTVEYVPQIKTIVIPKDTDNSQTPAFMLRDTSWYCSFDSTWREKQKINFKMLNWNNISSDYTKFVTFAGPVGHTLNYFVPKEEYYETHPEYFMIDVNGERRNAQPCLSNPDVLKLVKQGVKRLIEENPDATLFSVGQNDGGDWEQYCHCPACAAITKEEGSFSGNVIRFVNEVAEYAKTIRKDVKIHTFAYQYTQIPPKITHPVDNVLVQLCAINCNHADIYENTDKAFCDDLKGWSAICKNLFIWDYTTNFNHYLTPVPDFGLHQKNMQLFRDNNAVSMFMQGNSQSINGEFGELRAYIFAKLMWNPDCDLEKVTDEFMLGYYGAGYKNIKKYMNILESRKSDLFKIATAPENIINLSLPDLILCDNLWDAAEKAAADDAQLARIKRSRLQLQYYKSVAQKAEFTVINPLREKSAETLYHSIVDSGITWIQERKQLTKNPDFSKKASTWSE</sequence>
<evidence type="ECO:0000313" key="3">
    <source>
        <dbReference type="EMBL" id="MPM58453.1"/>
    </source>
</evidence>
<dbReference type="InterPro" id="IPR029018">
    <property type="entry name" value="Hex-like_dom2"/>
</dbReference>
<organism evidence="3">
    <name type="scientific">bioreactor metagenome</name>
    <dbReference type="NCBI Taxonomy" id="1076179"/>
    <lineage>
        <taxon>unclassified sequences</taxon>
        <taxon>metagenomes</taxon>
        <taxon>ecological metagenomes</taxon>
    </lineage>
</organism>
<dbReference type="GO" id="GO:0045493">
    <property type="term" value="P:xylan catabolic process"/>
    <property type="evidence" value="ECO:0007669"/>
    <property type="project" value="InterPro"/>
</dbReference>
<feature type="domain" description="Alpha glucuronidase N-terminal" evidence="2">
    <location>
        <begin position="21"/>
        <end position="105"/>
    </location>
</feature>
<gene>
    <name evidence="3" type="ORF">SDC9_105284</name>
</gene>
<comment type="caution">
    <text evidence="3">The sequence shown here is derived from an EMBL/GenBank/DDBJ whole genome shotgun (WGS) entry which is preliminary data.</text>
</comment>
<protein>
    <recommendedName>
        <fullName evidence="2">Alpha glucuronidase N-terminal domain-containing protein</fullName>
    </recommendedName>
</protein>
<proteinExistence type="predicted"/>
<accession>A0A645B5N7</accession>
<dbReference type="InterPro" id="IPR005154">
    <property type="entry name" value="Glyco_hydro_67_aGlcAse_N"/>
</dbReference>
<reference evidence="3" key="1">
    <citation type="submission" date="2019-08" db="EMBL/GenBank/DDBJ databases">
        <authorList>
            <person name="Kucharzyk K."/>
            <person name="Murdoch R.W."/>
            <person name="Higgins S."/>
            <person name="Loffler F."/>
        </authorList>
    </citation>
    <scope>NUCLEOTIDE SEQUENCE</scope>
</reference>
<dbReference type="PANTHER" id="PTHR47406">
    <property type="entry name" value="COAGULATION FACTOR 5/8 TYPE, C-TERMINAL"/>
    <property type="match status" value="1"/>
</dbReference>
<dbReference type="EMBL" id="VSSQ01016769">
    <property type="protein sequence ID" value="MPM58453.1"/>
    <property type="molecule type" value="Genomic_DNA"/>
</dbReference>
<evidence type="ECO:0000259" key="2">
    <source>
        <dbReference type="Pfam" id="PF03648"/>
    </source>
</evidence>
<dbReference type="Gene3D" id="3.30.379.10">
    <property type="entry name" value="Chitobiase/beta-hexosaminidase domain 2-like"/>
    <property type="match status" value="1"/>
</dbReference>
<dbReference type="InterPro" id="IPR032287">
    <property type="entry name" value="DUF4838"/>
</dbReference>
<dbReference type="GO" id="GO:0046559">
    <property type="term" value="F:alpha-glucuronidase activity"/>
    <property type="evidence" value="ECO:0007669"/>
    <property type="project" value="InterPro"/>
</dbReference>
<keyword evidence="1" id="KW-0378">Hydrolase</keyword>
<dbReference type="Pfam" id="PF16126">
    <property type="entry name" value="DUF4838"/>
    <property type="match status" value="1"/>
</dbReference>
<dbReference type="AlphaFoldDB" id="A0A645B5N7"/>
<evidence type="ECO:0000256" key="1">
    <source>
        <dbReference type="ARBA" id="ARBA00022801"/>
    </source>
</evidence>